<proteinExistence type="predicted"/>
<accession>A0ACB6FYJ3</accession>
<sequence>MTRVLLTGGSGFIAAHTFDLLLKRGHSVVTTVRTQEKVEKLMTAYELYVKNGQLGFAIVPDIATPGAFDKAVISSPPFEAVLHTASSNRFNITDIKRDLIDSAIEGTIGILKSIKASAPSVKRVVTTSSFAAMTDASKGTRANNYCGELQYDTNIIMHERH</sequence>
<reference evidence="1 2" key="1">
    <citation type="journal article" date="2019" name="bioRxiv">
        <title>Genomics, evolutionary history and diagnostics of the Alternaria alternata species group including apple and Asian pear pathotypes.</title>
        <authorList>
            <person name="Armitage A.D."/>
            <person name="Cockerton H.M."/>
            <person name="Sreenivasaprasad S."/>
            <person name="Woodhall J.W."/>
            <person name="Lane C.R."/>
            <person name="Harrison R.J."/>
            <person name="Clarkson J.P."/>
        </authorList>
    </citation>
    <scope>NUCLEOTIDE SEQUENCE [LARGE SCALE GENOMIC DNA]</scope>
    <source>
        <strain evidence="1 2">FERA 650</strain>
    </source>
</reference>
<evidence type="ECO:0000313" key="2">
    <source>
        <dbReference type="Proteomes" id="UP000293547"/>
    </source>
</evidence>
<dbReference type="EMBL" id="PDWZ02000001">
    <property type="protein sequence ID" value="KAB2109535.1"/>
    <property type="molecule type" value="Genomic_DNA"/>
</dbReference>
<organism evidence="1 2">
    <name type="scientific">Alternaria gaisen</name>
    <dbReference type="NCBI Taxonomy" id="167740"/>
    <lineage>
        <taxon>Eukaryota</taxon>
        <taxon>Fungi</taxon>
        <taxon>Dikarya</taxon>
        <taxon>Ascomycota</taxon>
        <taxon>Pezizomycotina</taxon>
        <taxon>Dothideomycetes</taxon>
        <taxon>Pleosporomycetidae</taxon>
        <taxon>Pleosporales</taxon>
        <taxon>Pleosporineae</taxon>
        <taxon>Pleosporaceae</taxon>
        <taxon>Alternaria</taxon>
        <taxon>Alternaria sect. Alternaria</taxon>
    </lineage>
</organism>
<keyword evidence="2" id="KW-1185">Reference proteome</keyword>
<comment type="caution">
    <text evidence="1">The sequence shown here is derived from an EMBL/GenBank/DDBJ whole genome shotgun (WGS) entry which is preliminary data.</text>
</comment>
<dbReference type="Proteomes" id="UP000293547">
    <property type="component" value="Unassembled WGS sequence"/>
</dbReference>
<evidence type="ECO:0000313" key="1">
    <source>
        <dbReference type="EMBL" id="KAB2109535.1"/>
    </source>
</evidence>
<gene>
    <name evidence="1" type="ORF">AG0111_0g2242</name>
</gene>
<name>A0ACB6FYJ3_9PLEO</name>
<protein>
    <submittedName>
        <fullName evidence="1">Uncharacterized protein</fullName>
    </submittedName>
</protein>